<organism evidence="2 3">
    <name type="scientific">Rhipicephalus microplus</name>
    <name type="common">Cattle tick</name>
    <name type="synonym">Boophilus microplus</name>
    <dbReference type="NCBI Taxonomy" id="6941"/>
    <lineage>
        <taxon>Eukaryota</taxon>
        <taxon>Metazoa</taxon>
        <taxon>Ecdysozoa</taxon>
        <taxon>Arthropoda</taxon>
        <taxon>Chelicerata</taxon>
        <taxon>Arachnida</taxon>
        <taxon>Acari</taxon>
        <taxon>Parasitiformes</taxon>
        <taxon>Ixodida</taxon>
        <taxon>Ixodoidea</taxon>
        <taxon>Ixodidae</taxon>
        <taxon>Rhipicephalinae</taxon>
        <taxon>Rhipicephalus</taxon>
        <taxon>Boophilus</taxon>
    </lineage>
</organism>
<reference evidence="2" key="1">
    <citation type="journal article" date="2020" name="Cell">
        <title>Large-Scale Comparative Analyses of Tick Genomes Elucidate Their Genetic Diversity and Vector Capacities.</title>
        <authorList>
            <consortium name="Tick Genome and Microbiome Consortium (TIGMIC)"/>
            <person name="Jia N."/>
            <person name="Wang J."/>
            <person name="Shi W."/>
            <person name="Du L."/>
            <person name="Sun Y."/>
            <person name="Zhan W."/>
            <person name="Jiang J.F."/>
            <person name="Wang Q."/>
            <person name="Zhang B."/>
            <person name="Ji P."/>
            <person name="Bell-Sakyi L."/>
            <person name="Cui X.M."/>
            <person name="Yuan T.T."/>
            <person name="Jiang B.G."/>
            <person name="Yang W.F."/>
            <person name="Lam T.T."/>
            <person name="Chang Q.C."/>
            <person name="Ding S.J."/>
            <person name="Wang X.J."/>
            <person name="Zhu J.G."/>
            <person name="Ruan X.D."/>
            <person name="Zhao L."/>
            <person name="Wei J.T."/>
            <person name="Ye R.Z."/>
            <person name="Que T.C."/>
            <person name="Du C.H."/>
            <person name="Zhou Y.H."/>
            <person name="Cheng J.X."/>
            <person name="Dai P.F."/>
            <person name="Guo W.B."/>
            <person name="Han X.H."/>
            <person name="Huang E.J."/>
            <person name="Li L.F."/>
            <person name="Wei W."/>
            <person name="Gao Y.C."/>
            <person name="Liu J.Z."/>
            <person name="Shao H.Z."/>
            <person name="Wang X."/>
            <person name="Wang C.C."/>
            <person name="Yang T.C."/>
            <person name="Huo Q.B."/>
            <person name="Li W."/>
            <person name="Chen H.Y."/>
            <person name="Chen S.E."/>
            <person name="Zhou L.G."/>
            <person name="Ni X.B."/>
            <person name="Tian J.H."/>
            <person name="Sheng Y."/>
            <person name="Liu T."/>
            <person name="Pan Y.S."/>
            <person name="Xia L.Y."/>
            <person name="Li J."/>
            <person name="Zhao F."/>
            <person name="Cao W.C."/>
        </authorList>
    </citation>
    <scope>NUCLEOTIDE SEQUENCE</scope>
    <source>
        <strain evidence="2">Rmic-2018</strain>
    </source>
</reference>
<evidence type="ECO:0000313" key="3">
    <source>
        <dbReference type="Proteomes" id="UP000821866"/>
    </source>
</evidence>
<keyword evidence="3" id="KW-1185">Reference proteome</keyword>
<name>A0A9J6DPH7_RHIMP</name>
<feature type="region of interest" description="Disordered" evidence="1">
    <location>
        <begin position="1"/>
        <end position="36"/>
    </location>
</feature>
<accession>A0A9J6DPH7</accession>
<protein>
    <submittedName>
        <fullName evidence="2">Uncharacterized protein</fullName>
    </submittedName>
</protein>
<sequence length="196" mass="21480">MAEVDTLESGQTLKQSRTYVSDGASTGRDVDRSFRQRSARKARVISEAGGRAKRRFFAASLDSEEETGVQSGLLLILYHRYCDEQRATDSETIGVLSSPAAHQRPPNSPSVRRKPALWLTGAACDRLQHSDDPEKRGGGGGTRKCGSNESGCCCHPPPRGYTLSRSRHGDPHRMRETTVPLRVDVPYNVARVIAAM</sequence>
<feature type="compositionally biased region" description="Basic and acidic residues" evidence="1">
    <location>
        <begin position="128"/>
        <end position="137"/>
    </location>
</feature>
<feature type="compositionally biased region" description="Polar residues" evidence="1">
    <location>
        <begin position="8"/>
        <end position="19"/>
    </location>
</feature>
<evidence type="ECO:0000313" key="2">
    <source>
        <dbReference type="EMBL" id="KAH8024103.1"/>
    </source>
</evidence>
<reference evidence="2" key="2">
    <citation type="submission" date="2021-09" db="EMBL/GenBank/DDBJ databases">
        <authorList>
            <person name="Jia N."/>
            <person name="Wang J."/>
            <person name="Shi W."/>
            <person name="Du L."/>
            <person name="Sun Y."/>
            <person name="Zhan W."/>
            <person name="Jiang J."/>
            <person name="Wang Q."/>
            <person name="Zhang B."/>
            <person name="Ji P."/>
            <person name="Sakyi L.B."/>
            <person name="Cui X."/>
            <person name="Yuan T."/>
            <person name="Jiang B."/>
            <person name="Yang W."/>
            <person name="Lam T.T.-Y."/>
            <person name="Chang Q."/>
            <person name="Ding S."/>
            <person name="Wang X."/>
            <person name="Zhu J."/>
            <person name="Ruan X."/>
            <person name="Zhao L."/>
            <person name="Wei J."/>
            <person name="Que T."/>
            <person name="Du C."/>
            <person name="Cheng J."/>
            <person name="Dai P."/>
            <person name="Han X."/>
            <person name="Huang E."/>
            <person name="Gao Y."/>
            <person name="Liu J."/>
            <person name="Shao H."/>
            <person name="Ye R."/>
            <person name="Li L."/>
            <person name="Wei W."/>
            <person name="Wang X."/>
            <person name="Wang C."/>
            <person name="Huo Q."/>
            <person name="Li W."/>
            <person name="Guo W."/>
            <person name="Chen H."/>
            <person name="Chen S."/>
            <person name="Zhou L."/>
            <person name="Zhou L."/>
            <person name="Ni X."/>
            <person name="Tian J."/>
            <person name="Zhou Y."/>
            <person name="Sheng Y."/>
            <person name="Liu T."/>
            <person name="Pan Y."/>
            <person name="Xia L."/>
            <person name="Li J."/>
            <person name="Zhao F."/>
            <person name="Cao W."/>
        </authorList>
    </citation>
    <scope>NUCLEOTIDE SEQUENCE</scope>
    <source>
        <strain evidence="2">Rmic-2018</strain>
        <tissue evidence="2">Larvae</tissue>
    </source>
</reference>
<dbReference type="EMBL" id="JABSTU010000008">
    <property type="protein sequence ID" value="KAH8024103.1"/>
    <property type="molecule type" value="Genomic_DNA"/>
</dbReference>
<gene>
    <name evidence="2" type="ORF">HPB51_021724</name>
</gene>
<feature type="region of interest" description="Disordered" evidence="1">
    <location>
        <begin position="128"/>
        <end position="149"/>
    </location>
</feature>
<evidence type="ECO:0000256" key="1">
    <source>
        <dbReference type="SAM" id="MobiDB-lite"/>
    </source>
</evidence>
<dbReference type="Proteomes" id="UP000821866">
    <property type="component" value="Chromosome 6"/>
</dbReference>
<comment type="caution">
    <text evidence="2">The sequence shown here is derived from an EMBL/GenBank/DDBJ whole genome shotgun (WGS) entry which is preliminary data.</text>
</comment>
<dbReference type="AlphaFoldDB" id="A0A9J6DPH7"/>
<proteinExistence type="predicted"/>